<keyword evidence="4" id="KW-0732">Signal</keyword>
<evidence type="ECO:0000313" key="8">
    <source>
        <dbReference type="EnsemblMetazoa" id="ADAC003946-PA"/>
    </source>
</evidence>
<dbReference type="eggNOG" id="KOG1283">
    <property type="taxonomic scope" value="Eukaryota"/>
</dbReference>
<evidence type="ECO:0000313" key="9">
    <source>
        <dbReference type="Proteomes" id="UP000000673"/>
    </source>
</evidence>
<name>W5JJJ7_ANODA</name>
<reference evidence="7" key="2">
    <citation type="submission" date="2010-05" db="EMBL/GenBank/DDBJ databases">
        <authorList>
            <person name="Almeida L.G."/>
            <person name="Nicolas M.F."/>
            <person name="Souza R.C."/>
            <person name="Vasconcelos A.T.R."/>
        </authorList>
    </citation>
    <scope>NUCLEOTIDE SEQUENCE</scope>
</reference>
<evidence type="ECO:0000256" key="5">
    <source>
        <dbReference type="ARBA" id="ARBA00022801"/>
    </source>
</evidence>
<dbReference type="SUPFAM" id="SSF53474">
    <property type="entry name" value="alpha/beta-Hydrolases"/>
    <property type="match status" value="1"/>
</dbReference>
<keyword evidence="2" id="KW-0121">Carboxypeptidase</keyword>
<dbReference type="EnsemblMetazoa" id="ADAC003946-RA">
    <property type="protein sequence ID" value="ADAC003946-PA"/>
    <property type="gene ID" value="ADAC003946"/>
</dbReference>
<accession>W5JJJ7</accession>
<dbReference type="AlphaFoldDB" id="W5JJJ7"/>
<dbReference type="Pfam" id="PF00450">
    <property type="entry name" value="Peptidase_S10"/>
    <property type="match status" value="1"/>
</dbReference>
<reference evidence="7 9" key="1">
    <citation type="journal article" date="2010" name="BMC Genomics">
        <title>Combination of measures distinguishes pre-miRNAs from other stem-loops in the genome of the newly sequenced Anopheles darlingi.</title>
        <authorList>
            <person name="Mendes N.D."/>
            <person name="Freitas A.T."/>
            <person name="Vasconcelos A.T."/>
            <person name="Sagot M.F."/>
        </authorList>
    </citation>
    <scope>NUCLEOTIDE SEQUENCE</scope>
</reference>
<dbReference type="PANTHER" id="PTHR11802">
    <property type="entry name" value="SERINE PROTEASE FAMILY S10 SERINE CARBOXYPEPTIDASE"/>
    <property type="match status" value="1"/>
</dbReference>
<evidence type="ECO:0000256" key="1">
    <source>
        <dbReference type="ARBA" id="ARBA00009431"/>
    </source>
</evidence>
<dbReference type="EMBL" id="ADMH02001049">
    <property type="protein sequence ID" value="ETN64311.1"/>
    <property type="molecule type" value="Genomic_DNA"/>
</dbReference>
<dbReference type="PANTHER" id="PTHR11802:SF3">
    <property type="entry name" value="RETINOID-INDUCIBLE SERINE CARBOXYPEPTIDASE"/>
    <property type="match status" value="1"/>
</dbReference>
<keyword evidence="6" id="KW-0325">Glycoprotein</keyword>
<organism evidence="7">
    <name type="scientific">Anopheles darlingi</name>
    <name type="common">Mosquito</name>
    <dbReference type="NCBI Taxonomy" id="43151"/>
    <lineage>
        <taxon>Eukaryota</taxon>
        <taxon>Metazoa</taxon>
        <taxon>Ecdysozoa</taxon>
        <taxon>Arthropoda</taxon>
        <taxon>Hexapoda</taxon>
        <taxon>Insecta</taxon>
        <taxon>Pterygota</taxon>
        <taxon>Neoptera</taxon>
        <taxon>Endopterygota</taxon>
        <taxon>Diptera</taxon>
        <taxon>Nematocera</taxon>
        <taxon>Culicoidea</taxon>
        <taxon>Culicidae</taxon>
        <taxon>Anophelinae</taxon>
        <taxon>Anopheles</taxon>
    </lineage>
</organism>
<dbReference type="InterPro" id="IPR029058">
    <property type="entry name" value="AB_hydrolase_fold"/>
</dbReference>
<keyword evidence="3" id="KW-0645">Protease</keyword>
<dbReference type="VEuPathDB" id="VectorBase:ADAC003946"/>
<dbReference type="Gene3D" id="3.40.50.1820">
    <property type="entry name" value="alpha/beta hydrolase"/>
    <property type="match status" value="1"/>
</dbReference>
<evidence type="ECO:0000313" key="7">
    <source>
        <dbReference type="EMBL" id="ETN64311.1"/>
    </source>
</evidence>
<evidence type="ECO:0008006" key="10">
    <source>
        <dbReference type="Google" id="ProtNLM"/>
    </source>
</evidence>
<keyword evidence="9" id="KW-1185">Reference proteome</keyword>
<dbReference type="InterPro" id="IPR001563">
    <property type="entry name" value="Peptidase_S10"/>
</dbReference>
<proteinExistence type="inferred from homology"/>
<dbReference type="GO" id="GO:0004185">
    <property type="term" value="F:serine-type carboxypeptidase activity"/>
    <property type="evidence" value="ECO:0007669"/>
    <property type="project" value="InterPro"/>
</dbReference>
<dbReference type="VEuPathDB" id="VectorBase:ADAR2_002417"/>
<keyword evidence="5" id="KW-0378">Hydrolase</keyword>
<reference evidence="7" key="3">
    <citation type="journal article" date="2013" name="Nucleic Acids Res.">
        <title>The genome of Anopheles darlingi, the main neotropical malaria vector.</title>
        <authorList>
            <person name="Marinotti O."/>
            <person name="Cerqueira G.C."/>
            <person name="de Almeida L.G."/>
            <person name="Ferro M.I."/>
            <person name="Loreto E.L."/>
            <person name="Zaha A."/>
            <person name="Teixeira S.M."/>
            <person name="Wespiser A.R."/>
            <person name="Almeida E Silva A."/>
            <person name="Schlindwein A.D."/>
            <person name="Pacheco A.C."/>
            <person name="Silva A.L."/>
            <person name="Graveley B.R."/>
            <person name="Walenz B.P."/>
            <person name="Lima Bde A."/>
            <person name="Ribeiro C.A."/>
            <person name="Nunes-Silva C.G."/>
            <person name="de Carvalho C.R."/>
            <person name="Soares C.M."/>
            <person name="de Menezes C.B."/>
            <person name="Matiolli C."/>
            <person name="Caffrey D."/>
            <person name="Araujo D.A."/>
            <person name="de Oliveira D.M."/>
            <person name="Golenbock D."/>
            <person name="Grisard E.C."/>
            <person name="Fantinatti-Garboggini F."/>
            <person name="de Carvalho F.M."/>
            <person name="Barcellos F.G."/>
            <person name="Prosdocimi F."/>
            <person name="May G."/>
            <person name="Azevedo Junior G.M."/>
            <person name="Guimaraes G.M."/>
            <person name="Goldman G.H."/>
            <person name="Padilha I.Q."/>
            <person name="Batista Jda S."/>
            <person name="Ferro J.A."/>
            <person name="Ribeiro J.M."/>
            <person name="Fietto J.L."/>
            <person name="Dabbas K.M."/>
            <person name="Cerdeira L."/>
            <person name="Agnez-Lima L.F."/>
            <person name="Brocchi M."/>
            <person name="de Carvalho M.O."/>
            <person name="Teixeira Mde M."/>
            <person name="Diniz Maia Mde M."/>
            <person name="Goldman M.H."/>
            <person name="Cruz Schneider M.P."/>
            <person name="Felipe M.S."/>
            <person name="Hungria M."/>
            <person name="Nicolas M.F."/>
            <person name="Pereira M."/>
            <person name="Montes M.A."/>
            <person name="Cantao M.E."/>
            <person name="Vincentz M."/>
            <person name="Rafael M.S."/>
            <person name="Silverman N."/>
            <person name="Stoco P.H."/>
            <person name="Souza R.C."/>
            <person name="Vicentini R."/>
            <person name="Gazzinelli R.T."/>
            <person name="Neves Rde O."/>
            <person name="Silva R."/>
            <person name="Astolfi-Filho S."/>
            <person name="Maciel T.E."/>
            <person name="Urmenyi T.P."/>
            <person name="Tadei W.P."/>
            <person name="Camargo E.P."/>
            <person name="de Vasconcelos A.T."/>
        </authorList>
    </citation>
    <scope>NUCLEOTIDE SEQUENCE</scope>
</reference>
<dbReference type="Proteomes" id="UP000000673">
    <property type="component" value="Unassembled WGS sequence"/>
</dbReference>
<comment type="similarity">
    <text evidence="1">Belongs to the peptidase S10 family.</text>
</comment>
<sequence>MRFPSSSVTIKSSRGQCSFLRLKTEMLQDGWISCLITLCATLLVTSANQNGFGPGRQSWGYSEVRPGAFLFWWLHYATGSSSRSGDHNFTRKPLVIWLQGGPGASSTGFGNFEEIGPLDRTLNNRAHTWVNDYNVLFVDSPVGSGYSYVQDLSLLATNSTTIVTDLMQLLVTFYATSITTTGFDWERHAPLYIASQSYGGRIAVEFAYALVQAIRHGQLRCKLIGLLLGNAWLSPIDSINAWPDYLEQLGYIGPAGRMRLERRVEALQELTANPRKAVSRAEFVMDSWHSLQQAVIRETNGINCYHVLKPKAAESTEPSSMVMASDAEDEELLEYGETVWYGSRGSNLERPSIKPVSRHHSLEHLMRGPVSQALGLNDKPPWGALRNAVFEALASDFLEPSTDTLLRLLHETTDLELVLYNGHLDLIACLPGTVRWLERLFNHTEAPVRESFPHPGGGSQPIEGYLTVYYGDAATARLTLYTVLRAGHMVPADNPAAMAHILKAHVKELPQDL</sequence>
<reference evidence="8" key="4">
    <citation type="submission" date="2015-06" db="UniProtKB">
        <authorList>
            <consortium name="EnsemblMetazoa"/>
        </authorList>
    </citation>
    <scope>IDENTIFICATION</scope>
</reference>
<gene>
    <name evidence="7" type="ORF">AND_003946</name>
</gene>
<dbReference type="OMA" id="SHYTERP"/>
<dbReference type="GO" id="GO:0006508">
    <property type="term" value="P:proteolysis"/>
    <property type="evidence" value="ECO:0007669"/>
    <property type="project" value="UniProtKB-KW"/>
</dbReference>
<protein>
    <recommendedName>
        <fullName evidence="10">Retinoid-inducible serine carboxypeptidase</fullName>
    </recommendedName>
</protein>
<evidence type="ECO:0000256" key="2">
    <source>
        <dbReference type="ARBA" id="ARBA00022645"/>
    </source>
</evidence>
<dbReference type="STRING" id="43151.W5JJJ7"/>
<dbReference type="PRINTS" id="PR00724">
    <property type="entry name" value="CRBOXYPTASEC"/>
</dbReference>
<evidence type="ECO:0000256" key="6">
    <source>
        <dbReference type="ARBA" id="ARBA00023180"/>
    </source>
</evidence>
<evidence type="ECO:0000256" key="3">
    <source>
        <dbReference type="ARBA" id="ARBA00022670"/>
    </source>
</evidence>
<dbReference type="HOGENOM" id="CLU_008523_1_0_1"/>
<evidence type="ECO:0000256" key="4">
    <source>
        <dbReference type="ARBA" id="ARBA00022729"/>
    </source>
</evidence>